<dbReference type="Gene3D" id="3.30.160.270">
    <property type="match status" value="1"/>
</dbReference>
<comment type="function">
    <text evidence="11">Catalyzes the condensation of the acetyl group of acetyl-CoA with 3-methyl-2-oxobutanoate (2-ketoisovalerate) to form 3-carboxy-3-hydroxy-4-methylpentanoate (2-isopropylmalate).</text>
</comment>
<gene>
    <name evidence="11" type="primary">leuA</name>
    <name evidence="13" type="ORF">SP90_07540</name>
</gene>
<dbReference type="GO" id="GO:0009098">
    <property type="term" value="P:L-leucine biosynthetic process"/>
    <property type="evidence" value="ECO:0007669"/>
    <property type="project" value="UniProtKB-UniRule"/>
</dbReference>
<dbReference type="PANTHER" id="PTHR10277">
    <property type="entry name" value="HOMOCITRATE SYNTHASE-RELATED"/>
    <property type="match status" value="1"/>
</dbReference>
<keyword evidence="10 11" id="KW-0100">Branched-chain amino acid biosynthesis</keyword>
<feature type="binding site" evidence="11">
    <location>
        <position position="202"/>
    </location>
    <ligand>
        <name>Mn(2+)</name>
        <dbReference type="ChEBI" id="CHEBI:29035"/>
    </ligand>
</feature>
<dbReference type="Proteomes" id="UP000091979">
    <property type="component" value="Unassembled WGS sequence"/>
</dbReference>
<dbReference type="GO" id="GO:0003852">
    <property type="term" value="F:2-isopropylmalate synthase activity"/>
    <property type="evidence" value="ECO:0007669"/>
    <property type="project" value="UniProtKB-UniRule"/>
</dbReference>
<dbReference type="InterPro" id="IPR000891">
    <property type="entry name" value="PYR_CT"/>
</dbReference>
<dbReference type="EMBL" id="JXMS01000010">
    <property type="protein sequence ID" value="OBQ52418.1"/>
    <property type="molecule type" value="Genomic_DNA"/>
</dbReference>
<comment type="cofactor">
    <cofactor evidence="11">
        <name>Mn(2+)</name>
        <dbReference type="ChEBI" id="CHEBI:29035"/>
    </cofactor>
</comment>
<accession>A0A1B7XE34</accession>
<dbReference type="InterPro" id="IPR005671">
    <property type="entry name" value="LeuA_bact_synth"/>
</dbReference>
<dbReference type="FunFam" id="3.20.20.70:FF:000010">
    <property type="entry name" value="2-isopropylmalate synthase"/>
    <property type="match status" value="1"/>
</dbReference>
<dbReference type="EC" id="2.3.3.13" evidence="3 11"/>
<evidence type="ECO:0000256" key="5">
    <source>
        <dbReference type="ARBA" id="ARBA00022430"/>
    </source>
</evidence>
<dbReference type="AlphaFoldDB" id="A0A1B7XE34"/>
<evidence type="ECO:0000256" key="10">
    <source>
        <dbReference type="ARBA" id="ARBA00023304"/>
    </source>
</evidence>
<evidence type="ECO:0000256" key="7">
    <source>
        <dbReference type="ARBA" id="ARBA00022679"/>
    </source>
</evidence>
<dbReference type="PATRIC" id="fig|1560234.3.peg.327"/>
<dbReference type="PROSITE" id="PS00816">
    <property type="entry name" value="AIPM_HOMOCIT_SYNTH_2"/>
    <property type="match status" value="1"/>
</dbReference>
<dbReference type="InterPro" id="IPR002034">
    <property type="entry name" value="AIPM/Hcit_synth_CS"/>
</dbReference>
<dbReference type="InterPro" id="IPR013785">
    <property type="entry name" value="Aldolase_TIM"/>
</dbReference>
<keyword evidence="5 11" id="KW-0432">Leucine biosynthesis</keyword>
<sequence>MSDRLYIFDTTLRDGEQSPGATMNQNEKIRLARELESLGVDIMEAGFPAASQGDFEAVRKIAQTIKHSQVAGLCRAMAADIDRCWDAIKDAEHPRIHTFLATSPVHMEYKLRKTPEQVLEMTEAAVKHAAKYTSNIEFSAEDASRSDWDFLAKVAETAINAGATTINIPDTVGYAQPQEFGDMVRHVIENASNSHKAVFSVHCHNDLGLAVANTLAAINAGARQAEVTISGIGERAGNAALEELIMALRTRADYYGIDTNVKSEQLFPTCRLLSMIIGQPIPANKAIVGANAFAHESGIHQDGMLKNRETYEIMTPESVGREKTDIILGKHSGRNAIKGKTTELGYPLEDDELQIVFEAVKRLADKKEKVYDADIEAIILEEVYRIPDKYRLVHLSVQSSDVGVPPSAAVVMEINGIRREHTTFGAGPIDAVFKTISQIVGRSPKLKRYSVNAITSGGDAQGEVTVRLEENGCSSVGRGSDPDIIAASARAFLNALNRLDKMNSEG</sequence>
<evidence type="ECO:0000256" key="11">
    <source>
        <dbReference type="HAMAP-Rule" id="MF_01025"/>
    </source>
</evidence>
<evidence type="ECO:0000259" key="12">
    <source>
        <dbReference type="PROSITE" id="PS50991"/>
    </source>
</evidence>
<feature type="binding site" evidence="11">
    <location>
        <position position="204"/>
    </location>
    <ligand>
        <name>Mn(2+)</name>
        <dbReference type="ChEBI" id="CHEBI:29035"/>
    </ligand>
</feature>
<dbReference type="InterPro" id="IPR013709">
    <property type="entry name" value="2-isopropylmalate_synth_dimer"/>
</dbReference>
<dbReference type="FunFam" id="1.10.238.260:FF:000001">
    <property type="entry name" value="2-isopropylmalate synthase"/>
    <property type="match status" value="1"/>
</dbReference>
<keyword evidence="9 11" id="KW-0464">Manganese</keyword>
<dbReference type="InterPro" id="IPR050073">
    <property type="entry name" value="2-IPM_HCS-like"/>
</dbReference>
<dbReference type="FunFam" id="3.30.160.270:FF:000003">
    <property type="entry name" value="2-isopropylmalate synthase"/>
    <property type="match status" value="1"/>
</dbReference>
<evidence type="ECO:0000256" key="8">
    <source>
        <dbReference type="ARBA" id="ARBA00022723"/>
    </source>
</evidence>
<dbReference type="CDD" id="cd07940">
    <property type="entry name" value="DRE_TIM_IPMS"/>
    <property type="match status" value="1"/>
</dbReference>
<dbReference type="InterPro" id="IPR036230">
    <property type="entry name" value="LeuA_allosteric_dom_sf"/>
</dbReference>
<evidence type="ECO:0000256" key="4">
    <source>
        <dbReference type="ARBA" id="ARBA00018198"/>
    </source>
</evidence>
<feature type="binding site" evidence="11">
    <location>
        <position position="238"/>
    </location>
    <ligand>
        <name>Mn(2+)</name>
        <dbReference type="ChEBI" id="CHEBI:29035"/>
    </ligand>
</feature>
<dbReference type="Pfam" id="PF08502">
    <property type="entry name" value="LeuA_dimer"/>
    <property type="match status" value="1"/>
</dbReference>
<dbReference type="RefSeq" id="WP_066854189.1">
    <property type="nucleotide sequence ID" value="NZ_JXMS01000010.1"/>
</dbReference>
<feature type="region of interest" description="Regulatory domain" evidence="11">
    <location>
        <begin position="391"/>
        <end position="506"/>
    </location>
</feature>
<dbReference type="STRING" id="1560234.SP90_07540"/>
<dbReference type="GO" id="GO:0003985">
    <property type="term" value="F:acetyl-CoA C-acetyltransferase activity"/>
    <property type="evidence" value="ECO:0007669"/>
    <property type="project" value="UniProtKB-UniRule"/>
</dbReference>
<evidence type="ECO:0000256" key="3">
    <source>
        <dbReference type="ARBA" id="ARBA00012973"/>
    </source>
</evidence>
<keyword evidence="8 11" id="KW-0479">Metal-binding</keyword>
<keyword evidence="13" id="KW-0012">Acyltransferase</keyword>
<keyword evidence="14" id="KW-1185">Reference proteome</keyword>
<dbReference type="PROSITE" id="PS50991">
    <property type="entry name" value="PYR_CT"/>
    <property type="match status" value="1"/>
</dbReference>
<feature type="binding site" evidence="11">
    <location>
        <position position="14"/>
    </location>
    <ligand>
        <name>Mn(2+)</name>
        <dbReference type="ChEBI" id="CHEBI:29035"/>
    </ligand>
</feature>
<dbReference type="InterPro" id="IPR054691">
    <property type="entry name" value="LeuA/HCS_post-cat"/>
</dbReference>
<evidence type="ECO:0000256" key="9">
    <source>
        <dbReference type="ARBA" id="ARBA00023211"/>
    </source>
</evidence>
<dbReference type="HAMAP" id="MF_01025">
    <property type="entry name" value="LeuA_type1"/>
    <property type="match status" value="1"/>
</dbReference>
<evidence type="ECO:0000256" key="1">
    <source>
        <dbReference type="ARBA" id="ARBA00004689"/>
    </source>
</evidence>
<dbReference type="NCBIfam" id="NF002087">
    <property type="entry name" value="PRK00915.1-4"/>
    <property type="match status" value="1"/>
</dbReference>
<protein>
    <recommendedName>
        <fullName evidence="4 11">2-isopropylmalate synthase</fullName>
        <ecNumber evidence="3 11">2.3.3.13</ecNumber>
    </recommendedName>
    <alternativeName>
        <fullName evidence="11">Alpha-IPM synthase</fullName>
    </alternativeName>
    <alternativeName>
        <fullName evidence="11">Alpha-isopropylmalate synthase</fullName>
    </alternativeName>
</protein>
<evidence type="ECO:0000256" key="2">
    <source>
        <dbReference type="ARBA" id="ARBA00009396"/>
    </source>
</evidence>
<reference evidence="13 14" key="1">
    <citation type="submission" date="2015-01" db="EMBL/GenBank/DDBJ databases">
        <title>Desulfovibrio sp. JC271 draft genome sequence.</title>
        <authorList>
            <person name="Shivani Y."/>
            <person name="Subhash Y."/>
            <person name="Sasikala C."/>
            <person name="Ramana C.V."/>
        </authorList>
    </citation>
    <scope>NUCLEOTIDE SEQUENCE [LARGE SCALE GENOMIC DNA]</scope>
    <source>
        <strain evidence="13 14">JC271</strain>
    </source>
</reference>
<name>A0A1B7XE34_9BACT</name>
<comment type="caution">
    <text evidence="13">The sequence shown here is derived from an EMBL/GenBank/DDBJ whole genome shotgun (WGS) entry which is preliminary data.</text>
</comment>
<dbReference type="NCBIfam" id="TIGR00973">
    <property type="entry name" value="leuA_bact"/>
    <property type="match status" value="1"/>
</dbReference>
<evidence type="ECO:0000313" key="13">
    <source>
        <dbReference type="EMBL" id="OBQ52418.1"/>
    </source>
</evidence>
<dbReference type="Gene3D" id="1.10.238.260">
    <property type="match status" value="1"/>
</dbReference>
<comment type="subunit">
    <text evidence="11">Homodimer.</text>
</comment>
<comment type="catalytic activity">
    <reaction evidence="11">
        <text>3-methyl-2-oxobutanoate + acetyl-CoA + H2O = (2S)-2-isopropylmalate + CoA + H(+)</text>
        <dbReference type="Rhea" id="RHEA:21524"/>
        <dbReference type="ChEBI" id="CHEBI:1178"/>
        <dbReference type="ChEBI" id="CHEBI:11851"/>
        <dbReference type="ChEBI" id="CHEBI:15377"/>
        <dbReference type="ChEBI" id="CHEBI:15378"/>
        <dbReference type="ChEBI" id="CHEBI:57287"/>
        <dbReference type="ChEBI" id="CHEBI:57288"/>
        <dbReference type="EC" id="2.3.3.13"/>
    </reaction>
</comment>
<proteinExistence type="inferred from homology"/>
<evidence type="ECO:0000313" key="14">
    <source>
        <dbReference type="Proteomes" id="UP000091979"/>
    </source>
</evidence>
<dbReference type="SUPFAM" id="SSF110921">
    <property type="entry name" value="2-isopropylmalate synthase LeuA, allosteric (dimerisation) domain"/>
    <property type="match status" value="1"/>
</dbReference>
<dbReference type="SMART" id="SM00917">
    <property type="entry name" value="LeuA_dimer"/>
    <property type="match status" value="1"/>
</dbReference>
<dbReference type="OrthoDB" id="9803573at2"/>
<organism evidence="13 14">
    <name type="scientific">Halodesulfovibrio spirochaetisodalis</name>
    <dbReference type="NCBI Taxonomy" id="1560234"/>
    <lineage>
        <taxon>Bacteria</taxon>
        <taxon>Pseudomonadati</taxon>
        <taxon>Thermodesulfobacteriota</taxon>
        <taxon>Desulfovibrionia</taxon>
        <taxon>Desulfovibrionales</taxon>
        <taxon>Desulfovibrionaceae</taxon>
        <taxon>Halodesulfovibrio</taxon>
    </lineage>
</organism>
<dbReference type="GO" id="GO:0005737">
    <property type="term" value="C:cytoplasm"/>
    <property type="evidence" value="ECO:0007669"/>
    <property type="project" value="UniProtKB-UniRule"/>
</dbReference>
<dbReference type="NCBIfam" id="NF002086">
    <property type="entry name" value="PRK00915.1-3"/>
    <property type="match status" value="1"/>
</dbReference>
<dbReference type="PROSITE" id="PS00815">
    <property type="entry name" value="AIPM_HOMOCIT_SYNTH_1"/>
    <property type="match status" value="1"/>
</dbReference>
<evidence type="ECO:0000256" key="6">
    <source>
        <dbReference type="ARBA" id="ARBA00022605"/>
    </source>
</evidence>
<keyword evidence="7 11" id="KW-0808">Transferase</keyword>
<dbReference type="Pfam" id="PF00682">
    <property type="entry name" value="HMGL-like"/>
    <property type="match status" value="1"/>
</dbReference>
<keyword evidence="6 11" id="KW-0028">Amino-acid biosynthesis</keyword>
<comment type="similarity">
    <text evidence="2 11">Belongs to the alpha-IPM synthase/homocitrate synthase family. LeuA type 1 subfamily.</text>
</comment>
<dbReference type="PANTHER" id="PTHR10277:SF9">
    <property type="entry name" value="2-ISOPROPYLMALATE SYNTHASE 1, CHLOROPLASTIC-RELATED"/>
    <property type="match status" value="1"/>
</dbReference>
<dbReference type="Gene3D" id="3.20.20.70">
    <property type="entry name" value="Aldolase class I"/>
    <property type="match status" value="1"/>
</dbReference>
<dbReference type="SUPFAM" id="SSF51569">
    <property type="entry name" value="Aldolase"/>
    <property type="match status" value="1"/>
</dbReference>
<dbReference type="GO" id="GO:0030145">
    <property type="term" value="F:manganese ion binding"/>
    <property type="evidence" value="ECO:0007669"/>
    <property type="project" value="UniProtKB-UniRule"/>
</dbReference>
<keyword evidence="11" id="KW-0963">Cytoplasm</keyword>
<feature type="domain" description="Pyruvate carboxyltransferase" evidence="12">
    <location>
        <begin position="5"/>
        <end position="267"/>
    </location>
</feature>
<comment type="pathway">
    <text evidence="1 11">Amino-acid biosynthesis; L-leucine biosynthesis; L-leucine from 3-methyl-2-oxobutanoate: step 1/4.</text>
</comment>
<dbReference type="UniPathway" id="UPA00048">
    <property type="reaction ID" value="UER00070"/>
</dbReference>
<dbReference type="Pfam" id="PF22617">
    <property type="entry name" value="HCS_D2"/>
    <property type="match status" value="1"/>
</dbReference>